<dbReference type="EMBL" id="AP003017">
    <property type="protein sequence ID" value="BAB54770.1"/>
    <property type="molecule type" value="Genomic_DNA"/>
</dbReference>
<dbReference type="HOGENOM" id="CLU_3011192_0_0_5"/>
<geneLocation type="plasmid" evidence="1 2">
    <name>pMLb</name>
</geneLocation>
<organism evidence="1 2">
    <name type="scientific">Mesorhizobium japonicum (strain LMG 29417 / CECT 9101 / MAFF 303099)</name>
    <name type="common">Mesorhizobium loti (strain MAFF 303099)</name>
    <dbReference type="NCBI Taxonomy" id="266835"/>
    <lineage>
        <taxon>Bacteria</taxon>
        <taxon>Pseudomonadati</taxon>
        <taxon>Pseudomonadota</taxon>
        <taxon>Alphaproteobacteria</taxon>
        <taxon>Hyphomicrobiales</taxon>
        <taxon>Phyllobacteriaceae</taxon>
        <taxon>Mesorhizobium</taxon>
    </lineage>
</organism>
<sequence>MVKGQKIELIGDVVRIDEGKVTVTLGTIVTVDQDKVRLVQSYVSPTRKKALIDEPD</sequence>
<protein>
    <submittedName>
        <fullName evidence="1">Msr9568 protein</fullName>
    </submittedName>
</protein>
<dbReference type="Proteomes" id="UP000000552">
    <property type="component" value="Plasmid pMLb"/>
</dbReference>
<reference evidence="1 2" key="1">
    <citation type="journal article" date="2000" name="DNA Res.">
        <title>Complete genome structure of the nitrogen-fixing symbiotic bacterium Mesorhizobium loti.</title>
        <authorList>
            <person name="Kaneko T."/>
            <person name="Nakamura Y."/>
            <person name="Sato S."/>
            <person name="Asamizu E."/>
            <person name="Kato T."/>
            <person name="Sasamoto S."/>
            <person name="Watanabe A."/>
            <person name="Idesawa K."/>
            <person name="Ishikawa A."/>
            <person name="Kawashima K."/>
            <person name="Kimura T."/>
            <person name="Kishida Y."/>
            <person name="Kiyokawa C."/>
            <person name="Kohara M."/>
            <person name="Matsumoto M."/>
            <person name="Matsuno A."/>
            <person name="Mochizuki Y."/>
            <person name="Nakayama S."/>
            <person name="Nakazaki N."/>
            <person name="Shimpo S."/>
            <person name="Sugimoto M."/>
            <person name="Takeuchi C."/>
            <person name="Yamada M."/>
            <person name="Tabata S."/>
        </authorList>
    </citation>
    <scope>NUCLEOTIDE SEQUENCE [LARGE SCALE GENOMIC DNA]</scope>
    <source>
        <strain evidence="2">LMG 29417 / CECT 9101 / MAFF 303099</strain>
        <plasmid evidence="1 2">pMLb</plasmid>
    </source>
</reference>
<name>Q98P85_RHILO</name>
<dbReference type="AlphaFoldDB" id="Q98P85"/>
<proteinExistence type="predicted"/>
<evidence type="ECO:0000313" key="2">
    <source>
        <dbReference type="Proteomes" id="UP000000552"/>
    </source>
</evidence>
<gene>
    <name evidence="1" type="ordered locus">msr9568</name>
</gene>
<accession>Q98P85</accession>
<evidence type="ECO:0000313" key="1">
    <source>
        <dbReference type="EMBL" id="BAB54770.1"/>
    </source>
</evidence>
<dbReference type="KEGG" id="mlo:msr9568"/>
<keyword evidence="1" id="KW-0614">Plasmid</keyword>